<accession>A0A392TFL8</accession>
<keyword evidence="2" id="KW-1185">Reference proteome</keyword>
<dbReference type="EMBL" id="LXQA010562915">
    <property type="protein sequence ID" value="MCI59404.1"/>
    <property type="molecule type" value="Genomic_DNA"/>
</dbReference>
<proteinExistence type="predicted"/>
<feature type="non-terminal residue" evidence="1">
    <location>
        <position position="29"/>
    </location>
</feature>
<protein>
    <submittedName>
        <fullName evidence="1">Uncharacterized protein</fullName>
    </submittedName>
</protein>
<evidence type="ECO:0000313" key="2">
    <source>
        <dbReference type="Proteomes" id="UP000265520"/>
    </source>
</evidence>
<reference evidence="1 2" key="1">
    <citation type="journal article" date="2018" name="Front. Plant Sci.">
        <title>Red Clover (Trifolium pratense) and Zigzag Clover (T. medium) - A Picture of Genomic Similarities and Differences.</title>
        <authorList>
            <person name="Dluhosova J."/>
            <person name="Istvanek J."/>
            <person name="Nedelnik J."/>
            <person name="Repkova J."/>
        </authorList>
    </citation>
    <scope>NUCLEOTIDE SEQUENCE [LARGE SCALE GENOMIC DNA]</scope>
    <source>
        <strain evidence="2">cv. 10/8</strain>
        <tissue evidence="1">Leaf</tissue>
    </source>
</reference>
<comment type="caution">
    <text evidence="1">The sequence shown here is derived from an EMBL/GenBank/DDBJ whole genome shotgun (WGS) entry which is preliminary data.</text>
</comment>
<name>A0A392TFL8_9FABA</name>
<dbReference type="Proteomes" id="UP000265520">
    <property type="component" value="Unassembled WGS sequence"/>
</dbReference>
<organism evidence="1 2">
    <name type="scientific">Trifolium medium</name>
    <dbReference type="NCBI Taxonomy" id="97028"/>
    <lineage>
        <taxon>Eukaryota</taxon>
        <taxon>Viridiplantae</taxon>
        <taxon>Streptophyta</taxon>
        <taxon>Embryophyta</taxon>
        <taxon>Tracheophyta</taxon>
        <taxon>Spermatophyta</taxon>
        <taxon>Magnoliopsida</taxon>
        <taxon>eudicotyledons</taxon>
        <taxon>Gunneridae</taxon>
        <taxon>Pentapetalae</taxon>
        <taxon>rosids</taxon>
        <taxon>fabids</taxon>
        <taxon>Fabales</taxon>
        <taxon>Fabaceae</taxon>
        <taxon>Papilionoideae</taxon>
        <taxon>50 kb inversion clade</taxon>
        <taxon>NPAAA clade</taxon>
        <taxon>Hologalegina</taxon>
        <taxon>IRL clade</taxon>
        <taxon>Trifolieae</taxon>
        <taxon>Trifolium</taxon>
    </lineage>
</organism>
<dbReference type="AlphaFoldDB" id="A0A392TFL8"/>
<sequence length="29" mass="3030">MAAGCWCRPIVSDSDAAEGIALLLGMEYS</sequence>
<evidence type="ECO:0000313" key="1">
    <source>
        <dbReference type="EMBL" id="MCI59404.1"/>
    </source>
</evidence>